<reference evidence="5" key="2">
    <citation type="submission" date="2015-01" db="EMBL/GenBank/DDBJ databases">
        <title>Complete genome sequence of Methylobacterium aquaticum strain 22A.</title>
        <authorList>
            <person name="Tani A."/>
            <person name="Ogura Y."/>
            <person name="Hayashi T."/>
        </authorList>
    </citation>
    <scope>NUCLEOTIDE SEQUENCE [LARGE SCALE GENOMIC DNA]</scope>
    <source>
        <strain evidence="5">MA-22A</strain>
        <plasmid evidence="5">Plasmid pMaq22A_1p DNA</plasmid>
    </source>
</reference>
<dbReference type="GO" id="GO:0007165">
    <property type="term" value="P:signal transduction"/>
    <property type="evidence" value="ECO:0007669"/>
    <property type="project" value="UniProtKB-KW"/>
</dbReference>
<evidence type="ECO:0000256" key="1">
    <source>
        <dbReference type="PROSITE-ProRule" id="PRU00284"/>
    </source>
</evidence>
<dbReference type="SMART" id="SM00091">
    <property type="entry name" value="PAS"/>
    <property type="match status" value="3"/>
</dbReference>
<dbReference type="InterPro" id="IPR035965">
    <property type="entry name" value="PAS-like_dom_sf"/>
</dbReference>
<dbReference type="Gene3D" id="1.10.287.950">
    <property type="entry name" value="Methyl-accepting chemotaxis protein"/>
    <property type="match status" value="1"/>
</dbReference>
<dbReference type="SMART" id="SM00283">
    <property type="entry name" value="MA"/>
    <property type="match status" value="1"/>
</dbReference>
<dbReference type="Pfam" id="PF08448">
    <property type="entry name" value="PAS_4"/>
    <property type="match status" value="1"/>
</dbReference>
<evidence type="ECO:0000313" key="4">
    <source>
        <dbReference type="EMBL" id="BAQ49212.1"/>
    </source>
</evidence>
<dbReference type="PATRIC" id="fig|270351.10.peg.6261"/>
<organism evidence="4 5">
    <name type="scientific">Methylobacterium aquaticum</name>
    <dbReference type="NCBI Taxonomy" id="270351"/>
    <lineage>
        <taxon>Bacteria</taxon>
        <taxon>Pseudomonadati</taxon>
        <taxon>Pseudomonadota</taxon>
        <taxon>Alphaproteobacteria</taxon>
        <taxon>Hyphomicrobiales</taxon>
        <taxon>Methylobacteriaceae</taxon>
        <taxon>Methylobacterium</taxon>
    </lineage>
</organism>
<protein>
    <submittedName>
        <fullName evidence="4">Histidine kinase</fullName>
    </submittedName>
</protein>
<dbReference type="InterPro" id="IPR050903">
    <property type="entry name" value="Bact_Chemotaxis_MeTrfase"/>
</dbReference>
<dbReference type="InterPro" id="IPR000700">
    <property type="entry name" value="PAS-assoc_C"/>
</dbReference>
<dbReference type="PANTHER" id="PTHR24422:SF10">
    <property type="entry name" value="CHEMOTAXIS PROTEIN METHYLTRANSFERASE 2"/>
    <property type="match status" value="1"/>
</dbReference>
<dbReference type="EMBL" id="AP014705">
    <property type="protein sequence ID" value="BAQ49212.1"/>
    <property type="molecule type" value="Genomic_DNA"/>
</dbReference>
<dbReference type="InterPro" id="IPR004090">
    <property type="entry name" value="Chemotax_Me-accpt_rcpt"/>
</dbReference>
<reference evidence="4 5" key="1">
    <citation type="journal article" date="2015" name="Genome Announc.">
        <title>Complete Genome Sequence of Methylobacterium aquaticum Strain 22A, Isolated from Racomitrium japonicum Moss.</title>
        <authorList>
            <person name="Tani A."/>
            <person name="Ogura Y."/>
            <person name="Hayashi T."/>
            <person name="Kimbara K."/>
        </authorList>
    </citation>
    <scope>NUCLEOTIDE SEQUENCE [LARGE SCALE GENOMIC DNA]</scope>
    <source>
        <strain evidence="4 5">MA-22A</strain>
        <plasmid evidence="5">Plasmid pMaq22A_1p DNA</plasmid>
    </source>
</reference>
<evidence type="ECO:0000259" key="2">
    <source>
        <dbReference type="PROSITE" id="PS50111"/>
    </source>
</evidence>
<name>A0A0C6FQ47_9HYPH</name>
<dbReference type="InterPro" id="IPR000014">
    <property type="entry name" value="PAS"/>
</dbReference>
<geneLocation type="plasmid" evidence="5">
    <name>pMaq22A_1p DNA</name>
</geneLocation>
<dbReference type="GO" id="GO:0016020">
    <property type="term" value="C:membrane"/>
    <property type="evidence" value="ECO:0007669"/>
    <property type="project" value="InterPro"/>
</dbReference>
<dbReference type="GO" id="GO:0016301">
    <property type="term" value="F:kinase activity"/>
    <property type="evidence" value="ECO:0007669"/>
    <property type="project" value="UniProtKB-KW"/>
</dbReference>
<dbReference type="CDD" id="cd00130">
    <property type="entry name" value="PAS"/>
    <property type="match status" value="3"/>
</dbReference>
<feature type="domain" description="PAC" evidence="3">
    <location>
        <begin position="201"/>
        <end position="253"/>
    </location>
</feature>
<dbReference type="PROSITE" id="PS50113">
    <property type="entry name" value="PAC"/>
    <property type="match status" value="2"/>
</dbReference>
<feature type="domain" description="PAC" evidence="3">
    <location>
        <begin position="79"/>
        <end position="131"/>
    </location>
</feature>
<dbReference type="Proteomes" id="UP000061432">
    <property type="component" value="Plasmid pMaq22A_1p"/>
</dbReference>
<dbReference type="GO" id="GO:0006935">
    <property type="term" value="P:chemotaxis"/>
    <property type="evidence" value="ECO:0007669"/>
    <property type="project" value="InterPro"/>
</dbReference>
<dbReference type="Pfam" id="PF00015">
    <property type="entry name" value="MCPsignal"/>
    <property type="match status" value="1"/>
</dbReference>
<dbReference type="Gene3D" id="3.30.450.20">
    <property type="entry name" value="PAS domain"/>
    <property type="match status" value="3"/>
</dbReference>
<dbReference type="KEGG" id="maqu:Maq22A_1p34765"/>
<evidence type="ECO:0000259" key="3">
    <source>
        <dbReference type="PROSITE" id="PS50113"/>
    </source>
</evidence>
<dbReference type="GO" id="GO:0004888">
    <property type="term" value="F:transmembrane signaling receptor activity"/>
    <property type="evidence" value="ECO:0007669"/>
    <property type="project" value="InterPro"/>
</dbReference>
<dbReference type="SUPFAM" id="SSF58104">
    <property type="entry name" value="Methyl-accepting chemotaxis protein (MCP) signaling domain"/>
    <property type="match status" value="1"/>
</dbReference>
<dbReference type="InterPro" id="IPR001610">
    <property type="entry name" value="PAC"/>
</dbReference>
<dbReference type="SMART" id="SM00086">
    <property type="entry name" value="PAC"/>
    <property type="match status" value="3"/>
</dbReference>
<sequence>MLFGRSPSARLDVLYRSHAVVEYSPDGMILSANRNFLESLGYTLAQVKGRKHAMLVEPGEASGPAYDAFWQALRQGRCQQGEFKRVARDGREVWLQATYAPLLDRRGRPVRVIAYAADITARKLRSIASEAKVAAILRSQAMIEFTIDGTIVEANDNFLAAVGYGIDDIRGQHHRIFVERAEQADPAYQEFWAALARGEYRSGEYKRLGKDGRGIWLQATYNPVLDSHGRPAGVMKFAMDVTASKRLTLDLTGQIAAIDRSQGVIQFAPDGTILEANENFLAAVGYRAHEIKGRHHRIFVEPDHASSAEYLQFWEQLRAGQYRTAIFKRLGKGGREIWLQATYNPVLDAGGRPAKVVKHCTDITASVTARLLAATASSRVAQGVQASAAAAEELSASAAEIAQSAARSRVLIDEVNGQAKAGGRSTGELEQAASSMGGIVQMIQGVGEQINLLALNATIEAARAGAAGRGFSVVAGEVKNLAGQVTQATNRIVQDIEAMQAVAGIVATSLRSIERSVAEAQSMVNGIAFAAEEQSAVTQEISSAMQGASRSLTEVNQSLVSLST</sequence>
<dbReference type="RefSeq" id="WP_060850895.1">
    <property type="nucleotide sequence ID" value="NZ_AP014705.1"/>
</dbReference>
<dbReference type="Pfam" id="PF08447">
    <property type="entry name" value="PAS_3"/>
    <property type="match status" value="2"/>
</dbReference>
<dbReference type="InterPro" id="IPR013656">
    <property type="entry name" value="PAS_4"/>
</dbReference>
<dbReference type="PRINTS" id="PR00260">
    <property type="entry name" value="CHEMTRNSDUCR"/>
</dbReference>
<dbReference type="AlphaFoldDB" id="A0A0C6FQ47"/>
<keyword evidence="4" id="KW-0808">Transferase</keyword>
<dbReference type="PANTHER" id="PTHR24422">
    <property type="entry name" value="CHEMOTAXIS PROTEIN METHYLTRANSFERASE"/>
    <property type="match status" value="1"/>
</dbReference>
<dbReference type="InterPro" id="IPR004089">
    <property type="entry name" value="MCPsignal_dom"/>
</dbReference>
<keyword evidence="4" id="KW-0614">Plasmid</keyword>
<accession>A0A0C6FQ47</accession>
<gene>
    <name evidence="4" type="primary">atoS</name>
    <name evidence="4" type="ORF">Maq22A_1p34765</name>
</gene>
<keyword evidence="4" id="KW-0418">Kinase</keyword>
<dbReference type="OrthoDB" id="9765776at2"/>
<keyword evidence="1" id="KW-0807">Transducer</keyword>
<dbReference type="InterPro" id="IPR013655">
    <property type="entry name" value="PAS_fold_3"/>
</dbReference>
<dbReference type="NCBIfam" id="TIGR00229">
    <property type="entry name" value="sensory_box"/>
    <property type="match status" value="3"/>
</dbReference>
<dbReference type="SUPFAM" id="SSF55785">
    <property type="entry name" value="PYP-like sensor domain (PAS domain)"/>
    <property type="match status" value="3"/>
</dbReference>
<dbReference type="PROSITE" id="PS50111">
    <property type="entry name" value="CHEMOTAXIS_TRANSDUC_2"/>
    <property type="match status" value="1"/>
</dbReference>
<proteinExistence type="predicted"/>
<evidence type="ECO:0000313" key="5">
    <source>
        <dbReference type="Proteomes" id="UP000061432"/>
    </source>
</evidence>
<feature type="domain" description="Methyl-accepting transducer" evidence="2">
    <location>
        <begin position="373"/>
        <end position="564"/>
    </location>
</feature>